<name>A0AA90KB65_ACIBA</name>
<gene>
    <name evidence="3" type="ORF">P9867_009360</name>
    <name evidence="2" type="ORF">P9867_18630</name>
</gene>
<reference evidence="3 4" key="1">
    <citation type="journal article" date="2023" name="Nat. Commun.">
        <title>Genomic dissection of endemic carbapenem resistance reveals metallo-beta-lactamase dissemination through clonal, plasmid and integron transfer.</title>
        <authorList>
            <person name="Macesic N."/>
            <person name="Hawkey J."/>
            <person name="Vezina B."/>
            <person name="Wisniewski J.A."/>
            <person name="Cottingham H."/>
            <person name="Blakeway L.V."/>
            <person name="Harshegyi T."/>
            <person name="Pragastis K."/>
            <person name="Badoordeen G.Z."/>
            <person name="Dennison A."/>
            <person name="Spelman D.W."/>
            <person name="Jenney A.W.J."/>
            <person name="Peleg A.Y."/>
        </authorList>
    </citation>
    <scope>NUCLEOTIDE SEQUENCE [LARGE SCALE GENOMIC DNA]</scope>
    <source>
        <strain evidence="3 4">CPO519</strain>
    </source>
</reference>
<dbReference type="EMBL" id="JARTMM020000001">
    <property type="protein sequence ID" value="MEC5496696.1"/>
    <property type="molecule type" value="Genomic_DNA"/>
</dbReference>
<dbReference type="SUPFAM" id="SSF53850">
    <property type="entry name" value="Periplasmic binding protein-like II"/>
    <property type="match status" value="1"/>
</dbReference>
<dbReference type="AlphaFoldDB" id="A0AA90KB65"/>
<reference evidence="3" key="3">
    <citation type="submission" date="2024-01" db="EMBL/GenBank/DDBJ databases">
        <authorList>
            <person name="Macesic N."/>
        </authorList>
    </citation>
    <scope>NUCLEOTIDE SEQUENCE</scope>
    <source>
        <strain evidence="3">CPO519</strain>
    </source>
</reference>
<accession>A0AA90KB65</accession>
<reference evidence="2" key="2">
    <citation type="submission" date="2023-01" db="EMBL/GenBank/DDBJ databases">
        <title>Genomic dissection of endemic carbapenem resistance: metallo-beta-lactamase gene dissemination through clonal, plasmid and integron transfer pathways.</title>
        <authorList>
            <person name="Macesic N."/>
        </authorList>
    </citation>
    <scope>NUCLEOTIDE SEQUENCE</scope>
    <source>
        <strain evidence="2">CPO519</strain>
    </source>
</reference>
<dbReference type="Pfam" id="PF09084">
    <property type="entry name" value="NMT1"/>
    <property type="match status" value="1"/>
</dbReference>
<dbReference type="RefSeq" id="WP_171250815.1">
    <property type="nucleotide sequence ID" value="NZ_CP042556.1"/>
</dbReference>
<proteinExistence type="predicted"/>
<dbReference type="Gene3D" id="3.40.190.10">
    <property type="entry name" value="Periplasmic binding protein-like II"/>
    <property type="match status" value="1"/>
</dbReference>
<dbReference type="InterPro" id="IPR015168">
    <property type="entry name" value="SsuA/THI5"/>
</dbReference>
<evidence type="ECO:0000313" key="4">
    <source>
        <dbReference type="Proteomes" id="UP001174156"/>
    </source>
</evidence>
<comment type="caution">
    <text evidence="2">The sequence shown here is derived from an EMBL/GenBank/DDBJ whole genome shotgun (WGS) entry which is preliminary data.</text>
</comment>
<evidence type="ECO:0000313" key="3">
    <source>
        <dbReference type="EMBL" id="MEC5496696.1"/>
    </source>
</evidence>
<feature type="domain" description="SsuA/THI5-like" evidence="1">
    <location>
        <begin position="36"/>
        <end position="129"/>
    </location>
</feature>
<dbReference type="EMBL" id="JARTMM010000111">
    <property type="protein sequence ID" value="MDK4883598.1"/>
    <property type="molecule type" value="Genomic_DNA"/>
</dbReference>
<evidence type="ECO:0000259" key="1">
    <source>
        <dbReference type="Pfam" id="PF09084"/>
    </source>
</evidence>
<dbReference type="Proteomes" id="UP001174156">
    <property type="component" value="Unassembled WGS sequence"/>
</dbReference>
<organism evidence="2">
    <name type="scientific">Acinetobacter baumannii</name>
    <dbReference type="NCBI Taxonomy" id="470"/>
    <lineage>
        <taxon>Bacteria</taxon>
        <taxon>Pseudomonadati</taxon>
        <taxon>Pseudomonadota</taxon>
        <taxon>Gammaproteobacteria</taxon>
        <taxon>Moraxellales</taxon>
        <taxon>Moraxellaceae</taxon>
        <taxon>Acinetobacter</taxon>
        <taxon>Acinetobacter calcoaceticus/baumannii complex</taxon>
    </lineage>
</organism>
<evidence type="ECO:0000313" key="2">
    <source>
        <dbReference type="EMBL" id="MDK4883598.1"/>
    </source>
</evidence>
<sequence>MTTLQTQPLNTLWYTRCPVPTGLGISIQKDWLKEKFNEQQIEIKSIRESNSKDIRNSHFNHTLANSVRHGGSIPAIWAYASGQKTKVIGLSWADEVQLLLTRYDSNIKTVADLKGKRFGIPLNQDAIIDFSRAQAIRGLENALKIVDLKVSDLELVDCLRADILAAQQQQPEENDSSFYGNRNKINASAEIVALIKGDVDAIFLKGAHAAQIAHDFALHTIIDIGSHPDPILRSNNGTPRTLTVDEDFLTQYPEQAQAIVDAVLQAEQWAHAHPDETHRYLAKECNSSEQWVHAAYGADAHLKLNTNFDETSIVALQDLSDFLYRWNFIPAQINVREWLEPYRVCRRVNILRDYPDDKTKLYPRN</sequence>
<dbReference type="PANTHER" id="PTHR30024">
    <property type="entry name" value="ALIPHATIC SULFONATES-BINDING PROTEIN-RELATED"/>
    <property type="match status" value="1"/>
</dbReference>
<dbReference type="Gene3D" id="3.40.190.270">
    <property type="match status" value="1"/>
</dbReference>
<protein>
    <submittedName>
        <fullName evidence="2">ABC transporter substrate-binding protein</fullName>
    </submittedName>
</protein>